<proteinExistence type="predicted"/>
<feature type="region of interest" description="Disordered" evidence="1">
    <location>
        <begin position="231"/>
        <end position="255"/>
    </location>
</feature>
<dbReference type="PANTHER" id="PTHR42866:SF1">
    <property type="entry name" value="SPORE COAT POLYSACCHARIDE BIOSYNTHESIS PROTEIN SPSF"/>
    <property type="match status" value="1"/>
</dbReference>
<accession>A0A382L075</accession>
<dbReference type="EMBL" id="UINC01084083">
    <property type="protein sequence ID" value="SVC30394.1"/>
    <property type="molecule type" value="Genomic_DNA"/>
</dbReference>
<dbReference type="Pfam" id="PF02348">
    <property type="entry name" value="CTP_transf_3"/>
    <property type="match status" value="1"/>
</dbReference>
<protein>
    <recommendedName>
        <fullName evidence="3">Acylneuraminate cytidylyltransferase</fullName>
    </recommendedName>
</protein>
<evidence type="ECO:0008006" key="3">
    <source>
        <dbReference type="Google" id="ProtNLM"/>
    </source>
</evidence>
<dbReference type="PANTHER" id="PTHR42866">
    <property type="entry name" value="3-DEOXY-MANNO-OCTULOSONATE CYTIDYLYLTRANSFERASE"/>
    <property type="match status" value="1"/>
</dbReference>
<name>A0A382L075_9ZZZZ</name>
<organism evidence="2">
    <name type="scientific">marine metagenome</name>
    <dbReference type="NCBI Taxonomy" id="408172"/>
    <lineage>
        <taxon>unclassified sequences</taxon>
        <taxon>metagenomes</taxon>
        <taxon>ecological metagenomes</taxon>
    </lineage>
</organism>
<dbReference type="GO" id="GO:0005829">
    <property type="term" value="C:cytosol"/>
    <property type="evidence" value="ECO:0007669"/>
    <property type="project" value="TreeGrafter"/>
</dbReference>
<dbReference type="InterPro" id="IPR003329">
    <property type="entry name" value="Cytidylyl_trans"/>
</dbReference>
<gene>
    <name evidence="2" type="ORF">METZ01_LOCUS283248</name>
</gene>
<evidence type="ECO:0000313" key="2">
    <source>
        <dbReference type="EMBL" id="SVC30394.1"/>
    </source>
</evidence>
<dbReference type="InterPro" id="IPR029044">
    <property type="entry name" value="Nucleotide-diphossugar_trans"/>
</dbReference>
<feature type="compositionally biased region" description="Basic and acidic residues" evidence="1">
    <location>
        <begin position="244"/>
        <end position="255"/>
    </location>
</feature>
<reference evidence="2" key="1">
    <citation type="submission" date="2018-05" db="EMBL/GenBank/DDBJ databases">
        <authorList>
            <person name="Lanie J.A."/>
            <person name="Ng W.-L."/>
            <person name="Kazmierczak K.M."/>
            <person name="Andrzejewski T.M."/>
            <person name="Davidsen T.M."/>
            <person name="Wayne K.J."/>
            <person name="Tettelin H."/>
            <person name="Glass J.I."/>
            <person name="Rusch D."/>
            <person name="Podicherti R."/>
            <person name="Tsui H.-C.T."/>
            <person name="Winkler M.E."/>
        </authorList>
    </citation>
    <scope>NUCLEOTIDE SEQUENCE</scope>
</reference>
<dbReference type="AlphaFoldDB" id="A0A382L075"/>
<dbReference type="CDD" id="cd02518">
    <property type="entry name" value="GT2_SpsF"/>
    <property type="match status" value="1"/>
</dbReference>
<dbReference type="Gene3D" id="3.90.550.10">
    <property type="entry name" value="Spore Coat Polysaccharide Biosynthesis Protein SpsA, Chain A"/>
    <property type="match status" value="1"/>
</dbReference>
<dbReference type="SUPFAM" id="SSF53448">
    <property type="entry name" value="Nucleotide-diphospho-sugar transferases"/>
    <property type="match status" value="1"/>
</dbReference>
<evidence type="ECO:0000256" key="1">
    <source>
        <dbReference type="SAM" id="MobiDB-lite"/>
    </source>
</evidence>
<sequence>MLGCIIQARMGSTRFPGKVLENLDDSNPSLQYTINQLKASKLLKRIVIATTKESKDDQIEIFAEKSGIDVFRGSSDDVLSRYYHCAKSFSFSSILRVTGDCPLIDPLIIDRGLSLFLENKYDYVTNTFPRTFPDGNETEFFSFPALELAYNNAILPSEREHVTPYFRNKKENFRIFNFTNKEDISHLRWTLDYDVDLKLIKAIISKINTRPIHMSDILELFKNEPNLKKINQNHKPNEGYMKSLKNDDEFTRNLN</sequence>